<protein>
    <recommendedName>
        <fullName evidence="3">DUF7728 domain-containing protein</fullName>
    </recommendedName>
</protein>
<organism evidence="4 5">
    <name type="scientific">Cercospora zeae-maydis SCOH1-5</name>
    <dbReference type="NCBI Taxonomy" id="717836"/>
    <lineage>
        <taxon>Eukaryota</taxon>
        <taxon>Fungi</taxon>
        <taxon>Dikarya</taxon>
        <taxon>Ascomycota</taxon>
        <taxon>Pezizomycotina</taxon>
        <taxon>Dothideomycetes</taxon>
        <taxon>Dothideomycetidae</taxon>
        <taxon>Mycosphaerellales</taxon>
        <taxon>Mycosphaerellaceae</taxon>
        <taxon>Cercospora</taxon>
    </lineage>
</organism>
<dbReference type="OrthoDB" id="5409353at2759"/>
<keyword evidence="1" id="KW-1133">Transmembrane helix</keyword>
<keyword evidence="1" id="KW-0812">Transmembrane</keyword>
<feature type="chain" id="PRO_5025512155" description="DUF7728 domain-containing protein" evidence="2">
    <location>
        <begin position="19"/>
        <end position="446"/>
    </location>
</feature>
<evidence type="ECO:0000313" key="4">
    <source>
        <dbReference type="EMBL" id="KAF2213795.1"/>
    </source>
</evidence>
<name>A0A6A6FK18_9PEZI</name>
<dbReference type="InterPro" id="IPR056145">
    <property type="entry name" value="DUF7728"/>
</dbReference>
<dbReference type="AlphaFoldDB" id="A0A6A6FK18"/>
<accession>A0A6A6FK18</accession>
<feature type="domain" description="DUF7728" evidence="3">
    <location>
        <begin position="44"/>
        <end position="206"/>
    </location>
</feature>
<keyword evidence="1" id="KW-0472">Membrane</keyword>
<evidence type="ECO:0000313" key="5">
    <source>
        <dbReference type="Proteomes" id="UP000799539"/>
    </source>
</evidence>
<reference evidence="4" key="1">
    <citation type="journal article" date="2020" name="Stud. Mycol.">
        <title>101 Dothideomycetes genomes: a test case for predicting lifestyles and emergence of pathogens.</title>
        <authorList>
            <person name="Haridas S."/>
            <person name="Albert R."/>
            <person name="Binder M."/>
            <person name="Bloem J."/>
            <person name="Labutti K."/>
            <person name="Salamov A."/>
            <person name="Andreopoulos B."/>
            <person name="Baker S."/>
            <person name="Barry K."/>
            <person name="Bills G."/>
            <person name="Bluhm B."/>
            <person name="Cannon C."/>
            <person name="Castanera R."/>
            <person name="Culley D."/>
            <person name="Daum C."/>
            <person name="Ezra D."/>
            <person name="Gonzalez J."/>
            <person name="Henrissat B."/>
            <person name="Kuo A."/>
            <person name="Liang C."/>
            <person name="Lipzen A."/>
            <person name="Lutzoni F."/>
            <person name="Magnuson J."/>
            <person name="Mondo S."/>
            <person name="Nolan M."/>
            <person name="Ohm R."/>
            <person name="Pangilinan J."/>
            <person name="Park H.-J."/>
            <person name="Ramirez L."/>
            <person name="Alfaro M."/>
            <person name="Sun H."/>
            <person name="Tritt A."/>
            <person name="Yoshinaga Y."/>
            <person name="Zwiers L.-H."/>
            <person name="Turgeon B."/>
            <person name="Goodwin S."/>
            <person name="Spatafora J."/>
            <person name="Crous P."/>
            <person name="Grigoriev I."/>
        </authorList>
    </citation>
    <scope>NUCLEOTIDE SEQUENCE</scope>
    <source>
        <strain evidence="4">SCOH1-5</strain>
    </source>
</reference>
<dbReference type="Proteomes" id="UP000799539">
    <property type="component" value="Unassembled WGS sequence"/>
</dbReference>
<evidence type="ECO:0000256" key="2">
    <source>
        <dbReference type="SAM" id="SignalP"/>
    </source>
</evidence>
<evidence type="ECO:0000259" key="3">
    <source>
        <dbReference type="Pfam" id="PF24854"/>
    </source>
</evidence>
<feature type="signal peptide" evidence="2">
    <location>
        <begin position="1"/>
        <end position="18"/>
    </location>
</feature>
<dbReference type="EMBL" id="ML992669">
    <property type="protein sequence ID" value="KAF2213795.1"/>
    <property type="molecule type" value="Genomic_DNA"/>
</dbReference>
<keyword evidence="5" id="KW-1185">Reference proteome</keyword>
<proteinExistence type="predicted"/>
<keyword evidence="2" id="KW-0732">Signal</keyword>
<dbReference type="Pfam" id="PF24854">
    <property type="entry name" value="DUF7728"/>
    <property type="match status" value="1"/>
</dbReference>
<feature type="transmembrane region" description="Helical" evidence="1">
    <location>
        <begin position="355"/>
        <end position="388"/>
    </location>
</feature>
<gene>
    <name evidence="4" type="ORF">CERZMDRAFT_83241</name>
</gene>
<sequence>MLGRSVGILAASALGATAFLIPANVASLSKGPSADLTPVALNAKQQVLQLPCPECPFSEPQQEGIEDVEDNENEEQEFHIQGGATSVVVNLTVSDDGRKLQVNGQTIYPVGFQLESILAQRLYVNQVPSSASFEDIESGKVRATPLEVTGSGVSVLEEEVVSDEGHKLVTIRHSIFDLEQQPVTLDAVMIKLLETADGELFLAHVTSEGQRPTHPEFPDFFAPPQWAQDMEKNMHEDMKEMEEDFFSIMPHPHPQGPAENSDEQKECQHLPATLCKMRVMLEDQLRAMRKGAFKKLGCHGRKGKGFPAHIKPHIFRFGYDGEEGSRHHGNPHHMRPHGHHHHHKHHFMHSFARGIVAVLVPTMAGVAVGMVVSLVGLFIGRLISFLWIQFYRGGRRGYLSVSLDEEEEIAEDDERDKKSFVVLEQCEPLPVYEAAPAYEEVEKEQK</sequence>
<dbReference type="PANTHER" id="PTHR40622">
    <property type="match status" value="1"/>
</dbReference>
<evidence type="ECO:0000256" key="1">
    <source>
        <dbReference type="SAM" id="Phobius"/>
    </source>
</evidence>
<dbReference type="PANTHER" id="PTHR40622:SF1">
    <property type="match status" value="1"/>
</dbReference>